<gene>
    <name evidence="2" type="ORF">KARMA_1360</name>
</gene>
<name>A0A1M4MX88_9RHOB</name>
<reference evidence="3" key="1">
    <citation type="submission" date="2016-09" db="EMBL/GenBank/DDBJ databases">
        <authorList>
            <person name="Wibberg D."/>
        </authorList>
    </citation>
    <scope>NUCLEOTIDE SEQUENCE [LARGE SCALE GENOMIC DNA]</scope>
</reference>
<dbReference type="AlphaFoldDB" id="A0A1M4MX88"/>
<accession>A0A1M4MX88</accession>
<evidence type="ECO:0000256" key="1">
    <source>
        <dbReference type="SAM" id="Phobius"/>
    </source>
</evidence>
<evidence type="ECO:0000313" key="2">
    <source>
        <dbReference type="EMBL" id="SCM67169.1"/>
    </source>
</evidence>
<organism evidence="2 3">
    <name type="scientific">Donghicola eburneus</name>
    <dbReference type="NCBI Taxonomy" id="393278"/>
    <lineage>
        <taxon>Bacteria</taxon>
        <taxon>Pseudomonadati</taxon>
        <taxon>Pseudomonadota</taxon>
        <taxon>Alphaproteobacteria</taxon>
        <taxon>Rhodobacterales</taxon>
        <taxon>Roseobacteraceae</taxon>
        <taxon>Donghicola</taxon>
    </lineage>
</organism>
<proteinExistence type="predicted"/>
<dbReference type="EMBL" id="FMJB01000044">
    <property type="protein sequence ID" value="SCM67169.1"/>
    <property type="molecule type" value="Genomic_DNA"/>
</dbReference>
<feature type="transmembrane region" description="Helical" evidence="1">
    <location>
        <begin position="20"/>
        <end position="42"/>
    </location>
</feature>
<evidence type="ECO:0000313" key="3">
    <source>
        <dbReference type="Proteomes" id="UP000184085"/>
    </source>
</evidence>
<keyword evidence="1" id="KW-0812">Transmembrane</keyword>
<keyword evidence="1" id="KW-0472">Membrane</keyword>
<keyword evidence="3" id="KW-1185">Reference proteome</keyword>
<sequence>MLQALRSRMRRFFGHSDGSITLEAILYMPPILMLFLLSLVLFDGFRTNNLSQKAAYSIGDAISRETVPLDDAYLNGMEAVYQEIVGRRAGYGIRFTIMRWSASQEAYLVDWSNVRGTLITNRLTDADLEGMEDDLPQLQNGERIIMIEARTDVSVPEALRKSSDGWAPPLSVRIDMDKFQMAANVITRPRFTPQVCWQAC</sequence>
<keyword evidence="1" id="KW-1133">Transmembrane helix</keyword>
<evidence type="ECO:0008006" key="4">
    <source>
        <dbReference type="Google" id="ProtNLM"/>
    </source>
</evidence>
<dbReference type="RefSeq" id="WP_072705814.1">
    <property type="nucleotide sequence ID" value="NZ_FMJB01000044.1"/>
</dbReference>
<protein>
    <recommendedName>
        <fullName evidence="4">Pilus assembly protein</fullName>
    </recommendedName>
</protein>
<dbReference type="Proteomes" id="UP000184085">
    <property type="component" value="Unassembled WGS sequence"/>
</dbReference>